<reference evidence="2" key="1">
    <citation type="submission" date="2014-03" db="EMBL/GenBank/DDBJ databases">
        <title>Metagenomic reconstruction of the complete chloroplast and mitochondrial genomes of a novel unicellular red alga from the Cyanidiaceae family.</title>
        <authorList>
            <person name="Servin-Garciduenas L.E."/>
            <person name="Martinez-Romero E."/>
        </authorList>
    </citation>
    <scope>NUCLEOTIDE SEQUENCE</scope>
    <source>
        <strain evidence="2">MX-AZ01</strain>
    </source>
</reference>
<geneLocation type="chloroplast" evidence="2"/>
<organism evidence="2">
    <name type="scientific">Cyanidiaceae sp. MX-AZ01</name>
    <dbReference type="NCBI Taxonomy" id="1503164"/>
    <lineage>
        <taxon>Eukaryota</taxon>
        <taxon>Rhodophyta</taxon>
        <taxon>Bangiophyceae</taxon>
        <taxon>Cyanidiales</taxon>
        <taxon>Cyanidiaceae</taxon>
    </lineage>
</organism>
<keyword evidence="2" id="KW-0934">Plastid</keyword>
<proteinExistence type="predicted"/>
<keyword evidence="1" id="KW-1133">Transmembrane helix</keyword>
<accession>A0A060A9A9</accession>
<feature type="transmembrane region" description="Helical" evidence="1">
    <location>
        <begin position="6"/>
        <end position="23"/>
    </location>
</feature>
<sequence length="29" mass="3582">MLISYIAFLLFYFILALTSYKLLRKIQWI</sequence>
<dbReference type="AlphaFoldDB" id="A0A060A9A9"/>
<name>A0A060A9A9_9RHOD</name>
<gene>
    <name evidence="2" type="primary">petL</name>
</gene>
<dbReference type="EMBL" id="KJ569775">
    <property type="protein sequence ID" value="AIA61268.1"/>
    <property type="molecule type" value="Genomic_DNA"/>
</dbReference>
<keyword evidence="2" id="KW-0150">Chloroplast</keyword>
<protein>
    <submittedName>
        <fullName evidence="2">Cytochrome b6/f complex subunit VI</fullName>
    </submittedName>
</protein>
<evidence type="ECO:0000256" key="1">
    <source>
        <dbReference type="SAM" id="Phobius"/>
    </source>
</evidence>
<keyword evidence="1" id="KW-0812">Transmembrane</keyword>
<evidence type="ECO:0000313" key="2">
    <source>
        <dbReference type="EMBL" id="AIA61268.1"/>
    </source>
</evidence>
<keyword evidence="1" id="KW-0472">Membrane</keyword>